<keyword evidence="2" id="KW-0614">Plasmid</keyword>
<feature type="transmembrane region" description="Helical" evidence="1">
    <location>
        <begin position="15"/>
        <end position="34"/>
    </location>
</feature>
<accession>A0A386PPY0</accession>
<keyword evidence="3" id="KW-1185">Reference proteome</keyword>
<proteinExistence type="predicted"/>
<gene>
    <name evidence="2" type="ORF">DB313_05050</name>
</gene>
<keyword evidence="1" id="KW-1133">Transmembrane helix</keyword>
<keyword evidence="1" id="KW-0472">Membrane</keyword>
<evidence type="ECO:0000256" key="1">
    <source>
        <dbReference type="SAM" id="Phobius"/>
    </source>
</evidence>
<dbReference type="Proteomes" id="UP000275571">
    <property type="component" value="Plasmid lp129"/>
</dbReference>
<organism evidence="2 3">
    <name type="scientific">Borrelia turcica IST7</name>
    <dbReference type="NCBI Taxonomy" id="1104446"/>
    <lineage>
        <taxon>Bacteria</taxon>
        <taxon>Pseudomonadati</taxon>
        <taxon>Spirochaetota</taxon>
        <taxon>Spirochaetia</taxon>
        <taxon>Spirochaetales</taxon>
        <taxon>Borreliaceae</taxon>
        <taxon>Borrelia</taxon>
    </lineage>
</organism>
<dbReference type="RefSeq" id="WP_120104787.1">
    <property type="nucleotide sequence ID" value="NZ_CP028885.1"/>
</dbReference>
<dbReference type="EMBL" id="CP028885">
    <property type="protein sequence ID" value="AYE36867.1"/>
    <property type="molecule type" value="Genomic_DNA"/>
</dbReference>
<evidence type="ECO:0000313" key="2">
    <source>
        <dbReference type="EMBL" id="AYE36867.1"/>
    </source>
</evidence>
<geneLocation type="plasmid" evidence="2 3">
    <name>lp129</name>
</geneLocation>
<sequence>MSKDIFNFFKTKGKIIFHAIAITLLIAFICCNVYDDARMKEDYEDIKKEILQKHSKQPTDVASNAKPTGLSPELKKKLFDTGMGYFEKEDTIAKLKKVIEEKANDKSFSKEAGEFPALLNKLKGPYKEEFIHGNFKLEKIKIEAEEAIKAIPDTLGSVVEPQPQLAGGAGSIKQEKEKFTEELQEAYDSYFELLTLCMYETHHKGDKKVVAERIVDFFKGTPDDHGDSIISVLEHIETIKNMAIEFKTCISTPKASDNNNGYDQVPECSNKAQQNIKQRKQNQERQAVVAR</sequence>
<keyword evidence="1" id="KW-0812">Transmembrane</keyword>
<dbReference type="KEGG" id="btur:DB313_05050"/>
<protein>
    <submittedName>
        <fullName evidence="2">Uncharacterized protein</fullName>
    </submittedName>
</protein>
<dbReference type="AlphaFoldDB" id="A0A386PPY0"/>
<name>A0A386PPY0_9SPIR</name>
<reference evidence="2 3" key="1">
    <citation type="journal article" date="2018" name="Infect. Genet. Evol.">
        <title>Genome-wide analysis of Borrelia turcica and 'Candidatus Borrelia tachyglossi' shows relapsing fever-like genomes with unique genomic links to Lyme disease Borrelia.</title>
        <authorList>
            <person name="Gofton A.W."/>
            <person name="Margos G."/>
            <person name="Fingerle V."/>
            <person name="Hepner S."/>
            <person name="Loh S.M."/>
            <person name="Ryan U."/>
            <person name="Irwin P."/>
            <person name="Oskam C.L."/>
        </authorList>
    </citation>
    <scope>NUCLEOTIDE SEQUENCE [LARGE SCALE GENOMIC DNA]</scope>
    <source>
        <strain evidence="2 3">IST7</strain>
        <plasmid evidence="2">lp129</plasmid>
    </source>
</reference>
<evidence type="ECO:0000313" key="3">
    <source>
        <dbReference type="Proteomes" id="UP000275571"/>
    </source>
</evidence>